<feature type="signal peptide" evidence="1">
    <location>
        <begin position="1"/>
        <end position="25"/>
    </location>
</feature>
<dbReference type="RefSeq" id="WP_145351858.1">
    <property type="nucleotide sequence ID" value="NZ_CP036262.1"/>
</dbReference>
<evidence type="ECO:0000313" key="3">
    <source>
        <dbReference type="Proteomes" id="UP000320672"/>
    </source>
</evidence>
<keyword evidence="1" id="KW-0732">Signal</keyword>
<reference evidence="2 3" key="1">
    <citation type="submission" date="2019-02" db="EMBL/GenBank/DDBJ databases">
        <title>Deep-cultivation of Planctomycetes and their phenomic and genomic characterization uncovers novel biology.</title>
        <authorList>
            <person name="Wiegand S."/>
            <person name="Jogler M."/>
            <person name="Boedeker C."/>
            <person name="Pinto D."/>
            <person name="Vollmers J."/>
            <person name="Rivas-Marin E."/>
            <person name="Kohn T."/>
            <person name="Peeters S.H."/>
            <person name="Heuer A."/>
            <person name="Rast P."/>
            <person name="Oberbeckmann S."/>
            <person name="Bunk B."/>
            <person name="Jeske O."/>
            <person name="Meyerdierks A."/>
            <person name="Storesund J.E."/>
            <person name="Kallscheuer N."/>
            <person name="Luecker S."/>
            <person name="Lage O.M."/>
            <person name="Pohl T."/>
            <person name="Merkel B.J."/>
            <person name="Hornburger P."/>
            <person name="Mueller R.-W."/>
            <person name="Bruemmer F."/>
            <person name="Labrenz M."/>
            <person name="Spormann A.M."/>
            <person name="Op den Camp H."/>
            <person name="Overmann J."/>
            <person name="Amann R."/>
            <person name="Jetten M.S.M."/>
            <person name="Mascher T."/>
            <person name="Medema M.H."/>
            <person name="Devos D.P."/>
            <person name="Kaster A.-K."/>
            <person name="Ovreas L."/>
            <person name="Rohde M."/>
            <person name="Galperin M.Y."/>
            <person name="Jogler C."/>
        </authorList>
    </citation>
    <scope>NUCLEOTIDE SEQUENCE [LARGE SCALE GENOMIC DNA]</scope>
    <source>
        <strain evidence="2 3">FF011L</strain>
    </source>
</reference>
<evidence type="ECO:0000256" key="1">
    <source>
        <dbReference type="SAM" id="SignalP"/>
    </source>
</evidence>
<protein>
    <recommendedName>
        <fullName evidence="4">DUF4412 domain-containing protein</fullName>
    </recommendedName>
</protein>
<name>A0A517MG72_9BACT</name>
<feature type="chain" id="PRO_5021754321" description="DUF4412 domain-containing protein" evidence="1">
    <location>
        <begin position="26"/>
        <end position="252"/>
    </location>
</feature>
<evidence type="ECO:0008006" key="4">
    <source>
        <dbReference type="Google" id="ProtNLM"/>
    </source>
</evidence>
<gene>
    <name evidence="2" type="ORF">FF011L_25300</name>
</gene>
<dbReference type="Proteomes" id="UP000320672">
    <property type="component" value="Chromosome"/>
</dbReference>
<sequence length="252" mass="27788" precursor="true">MKNRTLPILAGLLFLSSAWTAPAFAQSALPQGPSFRLETEIYDADGNTPLARHKILFDSGVIYDLEEMGGTIQTIFDPTRERVVLLDTKAQLQAELSTQQLIDATVQLSAAARQNSKAAAFGLDAEVVQTGDQYAVKFGSCKYETTTQELSRPEFAHAYHELTVWAARLNVLRRVGVPPFGRMALGEKLSAAGLVPLELTLSIDEGSKVQRYRAHHLVIETLSELDRRAIQKVGDNLANFRKVSLEEFPSES</sequence>
<proteinExistence type="predicted"/>
<dbReference type="EMBL" id="CP036262">
    <property type="protein sequence ID" value="QDS93757.1"/>
    <property type="molecule type" value="Genomic_DNA"/>
</dbReference>
<dbReference type="KEGG" id="rml:FF011L_25300"/>
<dbReference type="AlphaFoldDB" id="A0A517MG72"/>
<organism evidence="2 3">
    <name type="scientific">Roseimaritima multifibrata</name>
    <dbReference type="NCBI Taxonomy" id="1930274"/>
    <lineage>
        <taxon>Bacteria</taxon>
        <taxon>Pseudomonadati</taxon>
        <taxon>Planctomycetota</taxon>
        <taxon>Planctomycetia</taxon>
        <taxon>Pirellulales</taxon>
        <taxon>Pirellulaceae</taxon>
        <taxon>Roseimaritima</taxon>
    </lineage>
</organism>
<accession>A0A517MG72</accession>
<keyword evidence="3" id="KW-1185">Reference proteome</keyword>
<evidence type="ECO:0000313" key="2">
    <source>
        <dbReference type="EMBL" id="QDS93757.1"/>
    </source>
</evidence>
<dbReference type="OrthoDB" id="249646at2"/>